<dbReference type="GO" id="GO:0005737">
    <property type="term" value="C:cytoplasm"/>
    <property type="evidence" value="ECO:0007669"/>
    <property type="project" value="TreeGrafter"/>
</dbReference>
<dbReference type="SUPFAM" id="SSF51905">
    <property type="entry name" value="FAD/NAD(P)-binding domain"/>
    <property type="match status" value="1"/>
</dbReference>
<proteinExistence type="inferred from homology"/>
<dbReference type="EMBL" id="JAQMWT010000413">
    <property type="protein sequence ID" value="KAJ8601629.1"/>
    <property type="molecule type" value="Genomic_DNA"/>
</dbReference>
<dbReference type="PANTHER" id="PTHR43735">
    <property type="entry name" value="APOPTOSIS-INDUCING FACTOR 1"/>
    <property type="match status" value="1"/>
</dbReference>
<keyword evidence="2" id="KW-0285">Flavoprotein</keyword>
<dbReference type="InterPro" id="IPR023753">
    <property type="entry name" value="FAD/NAD-binding_dom"/>
</dbReference>
<keyword evidence="3" id="KW-0274">FAD</keyword>
<dbReference type="PRINTS" id="PR00368">
    <property type="entry name" value="FADPNR"/>
</dbReference>
<evidence type="ECO:0000256" key="2">
    <source>
        <dbReference type="ARBA" id="ARBA00022630"/>
    </source>
</evidence>
<evidence type="ECO:0000256" key="3">
    <source>
        <dbReference type="ARBA" id="ARBA00022827"/>
    </source>
</evidence>
<organism evidence="6 7">
    <name type="scientific">Chrysophaeum taylorii</name>
    <dbReference type="NCBI Taxonomy" id="2483200"/>
    <lineage>
        <taxon>Eukaryota</taxon>
        <taxon>Sar</taxon>
        <taxon>Stramenopiles</taxon>
        <taxon>Ochrophyta</taxon>
        <taxon>Pelagophyceae</taxon>
        <taxon>Pelagomonadales</taxon>
        <taxon>Pelagomonadaceae</taxon>
        <taxon>Chrysophaeum</taxon>
    </lineage>
</organism>
<feature type="domain" description="FAD/NAD(P)-binding" evidence="5">
    <location>
        <begin position="16"/>
        <end position="302"/>
    </location>
</feature>
<dbReference type="PANTHER" id="PTHR43735:SF3">
    <property type="entry name" value="FERROPTOSIS SUPPRESSOR PROTEIN 1"/>
    <property type="match status" value="1"/>
</dbReference>
<evidence type="ECO:0000313" key="7">
    <source>
        <dbReference type="Proteomes" id="UP001230188"/>
    </source>
</evidence>
<keyword evidence="7" id="KW-1185">Reference proteome</keyword>
<evidence type="ECO:0000256" key="1">
    <source>
        <dbReference type="ARBA" id="ARBA00006442"/>
    </source>
</evidence>
<dbReference type="Proteomes" id="UP001230188">
    <property type="component" value="Unassembled WGS sequence"/>
</dbReference>
<dbReference type="GO" id="GO:0004174">
    <property type="term" value="F:electron-transferring-flavoprotein dehydrogenase activity"/>
    <property type="evidence" value="ECO:0007669"/>
    <property type="project" value="TreeGrafter"/>
</dbReference>
<dbReference type="InterPro" id="IPR036188">
    <property type="entry name" value="FAD/NAD-bd_sf"/>
</dbReference>
<accession>A0AAD7UC02</accession>
<gene>
    <name evidence="6" type="ORF">CTAYLR_008916</name>
</gene>
<sequence length="429" mass="46819">MGQLFSKKSLEDAPVVAIVGGGYAGAKIAKALDASMNVVLIDRKDWFLHNVATPRAFVHPEFTELCAIPYDKLLKNGHVVQATVTGVQMAGKPEVSLSDGTKVKVDYAVIATGTAYAFPFKVPFPKREGVRKMYEEVAAELMAASDVVVVGGGSTGLEAASEIAEEYEDCAVTVVHAGPQVMMPGPWKQKFVDKLTEQLGRYPNLKVVLNDRVLETPDSYKKFQVPEKKKVSTKNGLEIKCDIMFWCVGGRVNSACYEQSFETDASGQIVVDEYLRVTDAVFAAGDCAKAGTMKTVNFANQHADCVAKNIKLSVKGKPLQKFKPGPNLNVTQLGKEYGAGDLPIFGGMVVGAGFVQMIKKDMFSKKFWQDMGYPKLPAKFDQFNDQAADSDEKKKKKKTQLEQLLQLDPDAAETLAQGIAKDQPFAEYT</sequence>
<dbReference type="GO" id="GO:0050660">
    <property type="term" value="F:flavin adenine dinucleotide binding"/>
    <property type="evidence" value="ECO:0007669"/>
    <property type="project" value="TreeGrafter"/>
</dbReference>
<dbReference type="AlphaFoldDB" id="A0AAD7UC02"/>
<reference evidence="6" key="1">
    <citation type="submission" date="2023-01" db="EMBL/GenBank/DDBJ databases">
        <title>Metagenome sequencing of chrysophaentin producing Chrysophaeum taylorii.</title>
        <authorList>
            <person name="Davison J."/>
            <person name="Bewley C."/>
        </authorList>
    </citation>
    <scope>NUCLEOTIDE SEQUENCE</scope>
    <source>
        <strain evidence="6">NIES-1699</strain>
    </source>
</reference>
<keyword evidence="4" id="KW-0560">Oxidoreductase</keyword>
<dbReference type="PRINTS" id="PR00469">
    <property type="entry name" value="PNDRDTASEII"/>
</dbReference>
<name>A0AAD7UC02_9STRA</name>
<comment type="caution">
    <text evidence="6">The sequence shown here is derived from an EMBL/GenBank/DDBJ whole genome shotgun (WGS) entry which is preliminary data.</text>
</comment>
<evidence type="ECO:0000259" key="5">
    <source>
        <dbReference type="Pfam" id="PF07992"/>
    </source>
</evidence>
<evidence type="ECO:0000256" key="4">
    <source>
        <dbReference type="ARBA" id="ARBA00023002"/>
    </source>
</evidence>
<evidence type="ECO:0000313" key="6">
    <source>
        <dbReference type="EMBL" id="KAJ8601629.1"/>
    </source>
</evidence>
<dbReference type="Gene3D" id="3.50.50.100">
    <property type="match status" value="1"/>
</dbReference>
<comment type="similarity">
    <text evidence="1">Belongs to the FAD-dependent oxidoreductase family.</text>
</comment>
<dbReference type="Pfam" id="PF07992">
    <property type="entry name" value="Pyr_redox_2"/>
    <property type="match status" value="1"/>
</dbReference>
<protein>
    <recommendedName>
        <fullName evidence="5">FAD/NAD(P)-binding domain-containing protein</fullName>
    </recommendedName>
</protein>